<dbReference type="KEGG" id="fro:AALO17_23610"/>
<proteinExistence type="predicted"/>
<evidence type="ECO:0000313" key="1">
    <source>
        <dbReference type="EMBL" id="AMK55495.1"/>
    </source>
</evidence>
<accession>A0A140DXW8</accession>
<name>A0A140DXW8_9FIRM</name>
<organism evidence="1 2">
    <name type="scientific">Faecalibaculum rodentium</name>
    <dbReference type="NCBI Taxonomy" id="1702221"/>
    <lineage>
        <taxon>Bacteria</taxon>
        <taxon>Bacillati</taxon>
        <taxon>Bacillota</taxon>
        <taxon>Erysipelotrichia</taxon>
        <taxon>Erysipelotrichales</taxon>
        <taxon>Erysipelotrichaceae</taxon>
        <taxon>Faecalibaculum</taxon>
    </lineage>
</organism>
<gene>
    <name evidence="1" type="ORF">AALO17_23610</name>
</gene>
<reference evidence="1 2" key="1">
    <citation type="journal article" date="2016" name="Gut Pathog.">
        <title>Whole genome sequencing of "Faecalibaculum rodentium" ALO17, isolated from C57BL/6J laboratory mouse feces.</title>
        <authorList>
            <person name="Lim S."/>
            <person name="Chang D.H."/>
            <person name="Ahn S."/>
            <person name="Kim B.C."/>
        </authorList>
    </citation>
    <scope>NUCLEOTIDE SEQUENCE [LARGE SCALE GENOMIC DNA]</scope>
    <source>
        <strain evidence="1 2">Alo17</strain>
    </source>
</reference>
<dbReference type="Proteomes" id="UP000069771">
    <property type="component" value="Chromosome"/>
</dbReference>
<sequence length="60" mass="6501">MAAGMCAGMVSFASYTSLTIREAARQQHSVNNEITGERNVTTILAADQTRRTMPPAAVFR</sequence>
<dbReference type="AlphaFoldDB" id="A0A140DXW8"/>
<dbReference type="STRING" id="1702221.AALO17_23610"/>
<dbReference type="EMBL" id="CP011391">
    <property type="protein sequence ID" value="AMK55495.1"/>
    <property type="molecule type" value="Genomic_DNA"/>
</dbReference>
<evidence type="ECO:0000313" key="2">
    <source>
        <dbReference type="Proteomes" id="UP000069771"/>
    </source>
</evidence>
<protein>
    <submittedName>
        <fullName evidence="1">Uncharacterized protein</fullName>
    </submittedName>
</protein>
<keyword evidence="2" id="KW-1185">Reference proteome</keyword>